<name>A0A1C6YY46_HAFAL</name>
<feature type="transmembrane region" description="Helical" evidence="5">
    <location>
        <begin position="200"/>
        <end position="220"/>
    </location>
</feature>
<dbReference type="InterPro" id="IPR021797">
    <property type="entry name" value="Wzy_C_2"/>
</dbReference>
<dbReference type="EC" id="2.4.1.-" evidence="9"/>
<keyword evidence="4 5" id="KW-0472">Membrane</keyword>
<evidence type="ECO:0000313" key="9">
    <source>
        <dbReference type="EMBL" id="SCM51802.1"/>
    </source>
</evidence>
<proteinExistence type="predicted"/>
<gene>
    <name evidence="9" type="ORF">BN1044_01270</name>
</gene>
<dbReference type="PANTHER" id="PTHR37422:SF21">
    <property type="entry name" value="EXOQ-LIKE PROTEIN"/>
    <property type="match status" value="1"/>
</dbReference>
<evidence type="ECO:0000256" key="5">
    <source>
        <dbReference type="SAM" id="Phobius"/>
    </source>
</evidence>
<dbReference type="InterPro" id="IPR031726">
    <property type="entry name" value="PglL_A"/>
</dbReference>
<feature type="transmembrane region" description="Helical" evidence="5">
    <location>
        <begin position="340"/>
        <end position="364"/>
    </location>
</feature>
<feature type="transmembrane region" description="Helical" evidence="5">
    <location>
        <begin position="400"/>
        <end position="418"/>
    </location>
</feature>
<sequence>MQVINRKAISVMLLIYLALAMHVFIPSMGGSGLRVPGNIVAWVFIALSVLAYWLLNRHQSIITTTTSNLIVIGILLLLLPLFYTSEKWLKEALLQMAGVVAGLIFYFTLLQCRFSSRWRILLLNVLLFATLVQSVIGFIQLTLLPPLSGLMALGDEGVRPTGVFRQVNVMASFMATGLACSLHLLYLPQPLNIRSKVSSVVHRLIHLQQLAALVLLPAMLVLLQSRAGYIGAIAVVLINFILRVRNQPRRTTAFVGLIISGILLGYTLLVGAELVIPVSHDGSNLERWKILQITLAMIMNHPILGWGYGSFEYSFAHFAIGMTPPITGMGVITHPHNELLFGWVEGGVAALAGYIFLATAYFRLMVLAWRRTDKSLFTLWLLMLPFAVHTQLEYPFYMSTGHWLIFLLLLSLTDSALSKPRVVTKPKIVGTIRAVSLVGACGGLGIMLSTLQTQVLLTKAEQLQLRQVNIDFPRLEQQFWQHWIFQERIEYDRQVNQLLQYNVSRDPKILQSYITWSQQYLSHHVDKNVYAYRIAILSFSNKADEAEKQRHEASLIFSHDPRFQNSIAITSREVE</sequence>
<feature type="domain" description="O-antigen ligase-related" evidence="6">
    <location>
        <begin position="211"/>
        <end position="355"/>
    </location>
</feature>
<feature type="transmembrane region" description="Helical" evidence="5">
    <location>
        <begin position="121"/>
        <end position="143"/>
    </location>
</feature>
<feature type="transmembrane region" description="Helical" evidence="5">
    <location>
        <begin position="376"/>
        <end position="394"/>
    </location>
</feature>
<evidence type="ECO:0000259" key="8">
    <source>
        <dbReference type="Pfam" id="PF15864"/>
    </source>
</evidence>
<dbReference type="Proteomes" id="UP000094844">
    <property type="component" value="Unassembled WGS sequence"/>
</dbReference>
<evidence type="ECO:0000256" key="2">
    <source>
        <dbReference type="ARBA" id="ARBA00022692"/>
    </source>
</evidence>
<dbReference type="Pfam" id="PF04932">
    <property type="entry name" value="Wzy_C"/>
    <property type="match status" value="1"/>
</dbReference>
<dbReference type="GO" id="GO:0016757">
    <property type="term" value="F:glycosyltransferase activity"/>
    <property type="evidence" value="ECO:0007669"/>
    <property type="project" value="UniProtKB-KW"/>
</dbReference>
<dbReference type="PANTHER" id="PTHR37422">
    <property type="entry name" value="TEICHURONIC ACID BIOSYNTHESIS PROTEIN TUAE"/>
    <property type="match status" value="1"/>
</dbReference>
<feature type="domain" description="Protein glycosylation ligase" evidence="8">
    <location>
        <begin position="161"/>
        <end position="184"/>
    </location>
</feature>
<reference evidence="9 10" key="1">
    <citation type="submission" date="2016-09" db="EMBL/GenBank/DDBJ databases">
        <authorList>
            <person name="Capua I."/>
            <person name="De Benedictis P."/>
            <person name="Joannis T."/>
            <person name="Lombin L.H."/>
            <person name="Cattoli G."/>
        </authorList>
    </citation>
    <scope>NUCLEOTIDE SEQUENCE [LARGE SCALE GENOMIC DNA]</scope>
    <source>
        <strain evidence="9 10">GB001</strain>
    </source>
</reference>
<keyword evidence="3 5" id="KW-1133">Transmembrane helix</keyword>
<feature type="transmembrane region" description="Helical" evidence="5">
    <location>
        <begin position="315"/>
        <end position="334"/>
    </location>
</feature>
<dbReference type="InterPro" id="IPR051533">
    <property type="entry name" value="WaaL-like"/>
</dbReference>
<protein>
    <submittedName>
        <fullName evidence="9">O-antigen polymerase</fullName>
        <ecNumber evidence="9">2.4.1.-</ecNumber>
    </submittedName>
</protein>
<feature type="transmembrane region" description="Helical" evidence="5">
    <location>
        <begin position="7"/>
        <end position="25"/>
    </location>
</feature>
<keyword evidence="9" id="KW-0808">Transferase</keyword>
<keyword evidence="2 5" id="KW-0812">Transmembrane</keyword>
<evidence type="ECO:0000259" key="7">
    <source>
        <dbReference type="Pfam" id="PF11846"/>
    </source>
</evidence>
<dbReference type="EMBL" id="FMIQ01000022">
    <property type="protein sequence ID" value="SCM51802.1"/>
    <property type="molecule type" value="Genomic_DNA"/>
</dbReference>
<evidence type="ECO:0000259" key="6">
    <source>
        <dbReference type="Pfam" id="PF04932"/>
    </source>
</evidence>
<feature type="transmembrane region" description="Helical" evidence="5">
    <location>
        <begin position="67"/>
        <end position="86"/>
    </location>
</feature>
<dbReference type="STRING" id="569.A6V27_02395"/>
<accession>A0A1C6YY46</accession>
<feature type="transmembrane region" description="Helical" evidence="5">
    <location>
        <begin position="226"/>
        <end position="242"/>
    </location>
</feature>
<evidence type="ECO:0000256" key="4">
    <source>
        <dbReference type="ARBA" id="ARBA00023136"/>
    </source>
</evidence>
<feature type="transmembrane region" description="Helical" evidence="5">
    <location>
        <begin position="254"/>
        <end position="278"/>
    </location>
</feature>
<feature type="domain" description="Virulence factor membrane-bound polymerase C-terminal" evidence="7">
    <location>
        <begin position="378"/>
        <end position="566"/>
    </location>
</feature>
<keyword evidence="9" id="KW-0328">Glycosyltransferase</keyword>
<feature type="transmembrane region" description="Helical" evidence="5">
    <location>
        <begin position="92"/>
        <end position="109"/>
    </location>
</feature>
<dbReference type="GO" id="GO:0016020">
    <property type="term" value="C:membrane"/>
    <property type="evidence" value="ECO:0007669"/>
    <property type="project" value="UniProtKB-SubCell"/>
</dbReference>
<feature type="transmembrane region" description="Helical" evidence="5">
    <location>
        <begin position="37"/>
        <end position="55"/>
    </location>
</feature>
<feature type="transmembrane region" description="Helical" evidence="5">
    <location>
        <begin position="163"/>
        <end position="188"/>
    </location>
</feature>
<evidence type="ECO:0000256" key="3">
    <source>
        <dbReference type="ARBA" id="ARBA00022989"/>
    </source>
</evidence>
<feature type="transmembrane region" description="Helical" evidence="5">
    <location>
        <begin position="290"/>
        <end position="308"/>
    </location>
</feature>
<evidence type="ECO:0000256" key="1">
    <source>
        <dbReference type="ARBA" id="ARBA00004141"/>
    </source>
</evidence>
<feature type="transmembrane region" description="Helical" evidence="5">
    <location>
        <begin position="430"/>
        <end position="451"/>
    </location>
</feature>
<dbReference type="AlphaFoldDB" id="A0A1C6YY46"/>
<dbReference type="Pfam" id="PF15864">
    <property type="entry name" value="PglL_A"/>
    <property type="match status" value="1"/>
</dbReference>
<dbReference type="RefSeq" id="WP_072307995.1">
    <property type="nucleotide sequence ID" value="NZ_FMIQ01000022.1"/>
</dbReference>
<dbReference type="Pfam" id="PF11846">
    <property type="entry name" value="Wzy_C_2"/>
    <property type="match status" value="1"/>
</dbReference>
<comment type="subcellular location">
    <subcellularLocation>
        <location evidence="1">Membrane</location>
        <topology evidence="1">Multi-pass membrane protein</topology>
    </subcellularLocation>
</comment>
<evidence type="ECO:0000313" key="10">
    <source>
        <dbReference type="Proteomes" id="UP000094844"/>
    </source>
</evidence>
<dbReference type="OrthoDB" id="5596698at2"/>
<organism evidence="9 10">
    <name type="scientific">Hafnia alvei</name>
    <dbReference type="NCBI Taxonomy" id="569"/>
    <lineage>
        <taxon>Bacteria</taxon>
        <taxon>Pseudomonadati</taxon>
        <taxon>Pseudomonadota</taxon>
        <taxon>Gammaproteobacteria</taxon>
        <taxon>Enterobacterales</taxon>
        <taxon>Hafniaceae</taxon>
        <taxon>Hafnia</taxon>
    </lineage>
</organism>
<dbReference type="InterPro" id="IPR007016">
    <property type="entry name" value="O-antigen_ligase-rel_domated"/>
</dbReference>